<dbReference type="AlphaFoldDB" id="A0A517U635"/>
<dbReference type="EMBL" id="CP036339">
    <property type="protein sequence ID" value="QDT76101.1"/>
    <property type="molecule type" value="Genomic_DNA"/>
</dbReference>
<organism evidence="2 3">
    <name type="scientific">Lacipirellula limnantheis</name>
    <dbReference type="NCBI Taxonomy" id="2528024"/>
    <lineage>
        <taxon>Bacteria</taxon>
        <taxon>Pseudomonadati</taxon>
        <taxon>Planctomycetota</taxon>
        <taxon>Planctomycetia</taxon>
        <taxon>Pirellulales</taxon>
        <taxon>Lacipirellulaceae</taxon>
        <taxon>Lacipirellula</taxon>
    </lineage>
</organism>
<keyword evidence="1" id="KW-1133">Transmembrane helix</keyword>
<evidence type="ECO:0000256" key="1">
    <source>
        <dbReference type="SAM" id="Phobius"/>
    </source>
</evidence>
<gene>
    <name evidence="2" type="ORF">I41_53460</name>
</gene>
<keyword evidence="1" id="KW-0472">Membrane</keyword>
<evidence type="ECO:0000313" key="3">
    <source>
        <dbReference type="Proteomes" id="UP000317909"/>
    </source>
</evidence>
<dbReference type="RefSeq" id="WP_145435851.1">
    <property type="nucleotide sequence ID" value="NZ_CP036339.1"/>
</dbReference>
<sequence length="112" mass="12206">MFRRLLVILIVAAVSGWISAGERAVGKPASSDWVRTSDGWESRIVVEARDESAPLAIHPGVVAALQLGVSVLFLLAFPAHVRELAVSRATAYFVERRAGRERRTGVDRRLAA</sequence>
<protein>
    <submittedName>
        <fullName evidence="2">Uncharacterized protein</fullName>
    </submittedName>
</protein>
<evidence type="ECO:0000313" key="2">
    <source>
        <dbReference type="EMBL" id="QDT76101.1"/>
    </source>
</evidence>
<dbReference type="OrthoDB" id="284140at2"/>
<dbReference type="Proteomes" id="UP000317909">
    <property type="component" value="Chromosome"/>
</dbReference>
<feature type="transmembrane region" description="Helical" evidence="1">
    <location>
        <begin position="56"/>
        <end position="77"/>
    </location>
</feature>
<keyword evidence="3" id="KW-1185">Reference proteome</keyword>
<proteinExistence type="predicted"/>
<keyword evidence="1" id="KW-0812">Transmembrane</keyword>
<reference evidence="2 3" key="1">
    <citation type="submission" date="2019-02" db="EMBL/GenBank/DDBJ databases">
        <title>Deep-cultivation of Planctomycetes and their phenomic and genomic characterization uncovers novel biology.</title>
        <authorList>
            <person name="Wiegand S."/>
            <person name="Jogler M."/>
            <person name="Boedeker C."/>
            <person name="Pinto D."/>
            <person name="Vollmers J."/>
            <person name="Rivas-Marin E."/>
            <person name="Kohn T."/>
            <person name="Peeters S.H."/>
            <person name="Heuer A."/>
            <person name="Rast P."/>
            <person name="Oberbeckmann S."/>
            <person name="Bunk B."/>
            <person name="Jeske O."/>
            <person name="Meyerdierks A."/>
            <person name="Storesund J.E."/>
            <person name="Kallscheuer N."/>
            <person name="Luecker S."/>
            <person name="Lage O.M."/>
            <person name="Pohl T."/>
            <person name="Merkel B.J."/>
            <person name="Hornburger P."/>
            <person name="Mueller R.-W."/>
            <person name="Bruemmer F."/>
            <person name="Labrenz M."/>
            <person name="Spormann A.M."/>
            <person name="Op den Camp H."/>
            <person name="Overmann J."/>
            <person name="Amann R."/>
            <person name="Jetten M.S.M."/>
            <person name="Mascher T."/>
            <person name="Medema M.H."/>
            <person name="Devos D.P."/>
            <person name="Kaster A.-K."/>
            <person name="Ovreas L."/>
            <person name="Rohde M."/>
            <person name="Galperin M.Y."/>
            <person name="Jogler C."/>
        </authorList>
    </citation>
    <scope>NUCLEOTIDE SEQUENCE [LARGE SCALE GENOMIC DNA]</scope>
    <source>
        <strain evidence="2 3">I41</strain>
    </source>
</reference>
<name>A0A517U635_9BACT</name>
<dbReference type="KEGG" id="llh:I41_53460"/>
<accession>A0A517U635</accession>